<reference evidence="1" key="1">
    <citation type="submission" date="2020-10" db="EMBL/GenBank/DDBJ databases">
        <authorList>
            <person name="Gilroy R."/>
        </authorList>
    </citation>
    <scope>NUCLEOTIDE SEQUENCE</scope>
    <source>
        <strain evidence="1">ChiW3-316</strain>
    </source>
</reference>
<dbReference type="InterPro" id="IPR009784">
    <property type="entry name" value="DUF1349"/>
</dbReference>
<dbReference type="Gene3D" id="2.60.120.200">
    <property type="match status" value="1"/>
</dbReference>
<name>A0A9D1SAX9_9PROT</name>
<proteinExistence type="predicted"/>
<dbReference type="AlphaFoldDB" id="A0A9D1SAX9"/>
<dbReference type="PANTHER" id="PTHR35332:SF2">
    <property type="entry name" value="REGULATION OF ENOLASE PROTEIN 1"/>
    <property type="match status" value="1"/>
</dbReference>
<dbReference type="Proteomes" id="UP000824107">
    <property type="component" value="Unassembled WGS sequence"/>
</dbReference>
<protein>
    <submittedName>
        <fullName evidence="1">DUF1349 domain-containing protein</fullName>
    </submittedName>
</protein>
<dbReference type="Pfam" id="PF07081">
    <property type="entry name" value="DUF1349"/>
    <property type="match status" value="1"/>
</dbReference>
<dbReference type="EMBL" id="DVNC01000029">
    <property type="protein sequence ID" value="HIU53375.1"/>
    <property type="molecule type" value="Genomic_DNA"/>
</dbReference>
<dbReference type="SUPFAM" id="SSF49899">
    <property type="entry name" value="Concanavalin A-like lectins/glucanases"/>
    <property type="match status" value="1"/>
</dbReference>
<evidence type="ECO:0000313" key="2">
    <source>
        <dbReference type="Proteomes" id="UP000824107"/>
    </source>
</evidence>
<dbReference type="PANTHER" id="PTHR35332">
    <property type="entry name" value="REGULATION OF ENOLASE PROTEIN 1"/>
    <property type="match status" value="1"/>
</dbReference>
<comment type="caution">
    <text evidence="1">The sequence shown here is derived from an EMBL/GenBank/DDBJ whole genome shotgun (WGS) entry which is preliminary data.</text>
</comment>
<organism evidence="1 2">
    <name type="scientific">Candidatus Scatocola faecipullorum</name>
    <dbReference type="NCBI Taxonomy" id="2840917"/>
    <lineage>
        <taxon>Bacteria</taxon>
        <taxon>Pseudomonadati</taxon>
        <taxon>Pseudomonadota</taxon>
        <taxon>Alphaproteobacteria</taxon>
        <taxon>Rhodospirillales</taxon>
        <taxon>Rhodospirillaceae</taxon>
        <taxon>Rhodospirillaceae incertae sedis</taxon>
        <taxon>Candidatus Scatocola</taxon>
    </lineage>
</organism>
<sequence>MLLDALRDFEWLNEPLDVNFEEAGMRVLTHNKTDFWQSVHHRFGKDNGHFFYARREGDFTFGVTWRFENSGQFDQCGIMLRIDEKNWFKASVMSDNEAQPRLASCVTNCGYSDLAPIEIPAGITEVSYKIKRFKGDYILYYSLDGINFKQLRMLHLLNDQPEVKVGAYICSPQREAFEGVLTQIEFI</sequence>
<reference evidence="1" key="2">
    <citation type="journal article" date="2021" name="PeerJ">
        <title>Extensive microbial diversity within the chicken gut microbiome revealed by metagenomics and culture.</title>
        <authorList>
            <person name="Gilroy R."/>
            <person name="Ravi A."/>
            <person name="Getino M."/>
            <person name="Pursley I."/>
            <person name="Horton D.L."/>
            <person name="Alikhan N.F."/>
            <person name="Baker D."/>
            <person name="Gharbi K."/>
            <person name="Hall N."/>
            <person name="Watson M."/>
            <person name="Adriaenssens E.M."/>
            <person name="Foster-Nyarko E."/>
            <person name="Jarju S."/>
            <person name="Secka A."/>
            <person name="Antonio M."/>
            <person name="Oren A."/>
            <person name="Chaudhuri R.R."/>
            <person name="La Ragione R."/>
            <person name="Hildebrand F."/>
            <person name="Pallen M.J."/>
        </authorList>
    </citation>
    <scope>NUCLEOTIDE SEQUENCE</scope>
    <source>
        <strain evidence="1">ChiW3-316</strain>
    </source>
</reference>
<dbReference type="InterPro" id="IPR013320">
    <property type="entry name" value="ConA-like_dom_sf"/>
</dbReference>
<accession>A0A9D1SAX9</accession>
<evidence type="ECO:0000313" key="1">
    <source>
        <dbReference type="EMBL" id="HIU53375.1"/>
    </source>
</evidence>
<gene>
    <name evidence="1" type="ORF">IAD20_04780</name>
</gene>